<evidence type="ECO:0000259" key="2">
    <source>
        <dbReference type="PROSITE" id="PS50835"/>
    </source>
</evidence>
<feature type="chain" id="PRO_5035192504" evidence="1">
    <location>
        <begin position="20"/>
        <end position="1100"/>
    </location>
</feature>
<dbReference type="InterPro" id="IPR003599">
    <property type="entry name" value="Ig_sub"/>
</dbReference>
<keyword evidence="4" id="KW-1185">Reference proteome</keyword>
<evidence type="ECO:0000256" key="1">
    <source>
        <dbReference type="SAM" id="SignalP"/>
    </source>
</evidence>
<dbReference type="PROSITE" id="PS50835">
    <property type="entry name" value="IG_LIKE"/>
    <property type="match status" value="1"/>
</dbReference>
<dbReference type="RefSeq" id="WP_171608169.1">
    <property type="nucleotide sequence ID" value="NZ_WHPF01000008.1"/>
</dbReference>
<dbReference type="Pfam" id="PF13895">
    <property type="entry name" value="Ig_2"/>
    <property type="match status" value="1"/>
</dbReference>
<feature type="domain" description="Ig-like" evidence="2">
    <location>
        <begin position="460"/>
        <end position="522"/>
    </location>
</feature>
<gene>
    <name evidence="3" type="ORF">GD597_12200</name>
</gene>
<dbReference type="EMBL" id="WHPF01000008">
    <property type="protein sequence ID" value="NNV56225.1"/>
    <property type="molecule type" value="Genomic_DNA"/>
</dbReference>
<dbReference type="Gene3D" id="2.60.40.10">
    <property type="entry name" value="Immunoglobulins"/>
    <property type="match status" value="5"/>
</dbReference>
<dbReference type="SMART" id="SM00409">
    <property type="entry name" value="IG"/>
    <property type="match status" value="2"/>
</dbReference>
<protein>
    <submittedName>
        <fullName evidence="3">T9SS type B sorting domain-containing protein</fullName>
    </submittedName>
</protein>
<reference evidence="3" key="1">
    <citation type="submission" date="2019-10" db="EMBL/GenBank/DDBJ databases">
        <title>Draft genome sequence of Panacibacter sp. KCS-6.</title>
        <authorList>
            <person name="Yim K.J."/>
        </authorList>
    </citation>
    <scope>NUCLEOTIDE SEQUENCE</scope>
    <source>
        <strain evidence="3">KCS-6</strain>
    </source>
</reference>
<dbReference type="InterPro" id="IPR013783">
    <property type="entry name" value="Ig-like_fold"/>
</dbReference>
<keyword evidence="1" id="KW-0732">Signal</keyword>
<dbReference type="Pfam" id="PF17517">
    <property type="entry name" value="IgGFc_binding"/>
    <property type="match status" value="1"/>
</dbReference>
<evidence type="ECO:0000313" key="4">
    <source>
        <dbReference type="Proteomes" id="UP000598971"/>
    </source>
</evidence>
<proteinExistence type="predicted"/>
<dbReference type="InterPro" id="IPR035986">
    <property type="entry name" value="PKD_dom_sf"/>
</dbReference>
<feature type="signal peptide" evidence="1">
    <location>
        <begin position="1"/>
        <end position="19"/>
    </location>
</feature>
<name>A0A8J8JUE6_9BACT</name>
<dbReference type="Pfam" id="PF13585">
    <property type="entry name" value="CHU_C"/>
    <property type="match status" value="1"/>
</dbReference>
<dbReference type="AlphaFoldDB" id="A0A8J8JUE6"/>
<organism evidence="3 4">
    <name type="scientific">Limnovirga soli</name>
    <dbReference type="NCBI Taxonomy" id="2656915"/>
    <lineage>
        <taxon>Bacteria</taxon>
        <taxon>Pseudomonadati</taxon>
        <taxon>Bacteroidota</taxon>
        <taxon>Chitinophagia</taxon>
        <taxon>Chitinophagales</taxon>
        <taxon>Chitinophagaceae</taxon>
        <taxon>Limnovirga</taxon>
    </lineage>
</organism>
<sequence length="1100" mass="116917">MKKICTVAICLLCSFKIFAQTDTSFWFVAPEVTSTHGDRPIFLRFTSLDKPATIVVSQPANSSFAPITISLNANSSRTLDLTSSIDIIENKPADQKLKYGIYIRSSAFITAYYETGRTNNTDIFSLKGRNALGKSFMIPSQNIMDNVVFTPPANSSFDIVATENNTTVTITPKNGITGHQAGVPFTIVLNKGETYSAVASGLTGNQHLMGSVVTADKPIAITVKDDSITGGGYGGCYDIGGDQIVPLNLIGTKYITLPGYLNIPLGQPTDNIFILGTEDNTDIYVNGALTRNVQKGETFLQKSYNNVFYIETSKPTYVFQLSGFGCEVAEALLPQIECTGSKTVGFTRATTEPLFMNILVPKGGEAGFTFNGNTSTINSSQFTDVSNTNGAWKYARIQLSTAQLAAGAAAIVKNNLQAFQLSIIHGDAQTGCRYGYFSDYNSLTAVAGSNTPLNGSLCTGQDLNLTCDVGATNDVTFQWNGPQGFSSTDQNPVLGNAIPAYSGIYTCIATKAGCKIDTTSITVLVSDIPVSTVTAPDSLCAGQLLQLNATDAGAGVTYNWSGPAGFSSTLRNPSFTAFGKNTGQYNVTIARNSCIIKDSVTIRVDVNPGAHPFTASPFCTGDSIVLDTPIPAWALDNTAAFSWLGPNGFTSNKQRNVLYNADLSLTGQYTLTVNAPACGDSVGSVQVTVNPIPQAQATISNTACTNTILTLNAATTLPGTSYNWKGPNNLNSNQQNIIINQPATAATGTYILTTSLLNCSSADTVNTIVYQAPDASISAKVFGCVDQLFQFTNNNTAPNSFYAWSGPNNFSSTQQSPSITSANYADAGRFILTITANGCIDSDSLDVSINPSPVVVFTPVQNICLEKPGFTINTATETSGINGAGEFTGEGVSSIGYFSPTTAGIGTHTIRYTYTAFNGCISYAEQPITVYPTPSANAGEDQVIIEGSSIILSPITTGDIKTYAWAPITGLNNSGAQQPVASPKLDITYTLTVTTTDDCTATDAIYIRVLKKIGIPNAFSPNGDGINDKWQLDGLYSFAAAKLEVFNRNGQIVFSTTGYPTPWDGTYNNKPLPTGTYYYVLHLNDGYRKEPISGWVQLLR</sequence>
<dbReference type="InterPro" id="IPR026341">
    <property type="entry name" value="T9SS_type_B"/>
</dbReference>
<comment type="caution">
    <text evidence="3">The sequence shown here is derived from an EMBL/GenBank/DDBJ whole genome shotgun (WGS) entry which is preliminary data.</text>
</comment>
<dbReference type="SUPFAM" id="SSF49299">
    <property type="entry name" value="PKD domain"/>
    <property type="match status" value="1"/>
</dbReference>
<dbReference type="InterPro" id="IPR035234">
    <property type="entry name" value="IgGFc-bd_N"/>
</dbReference>
<dbReference type="Proteomes" id="UP000598971">
    <property type="component" value="Unassembled WGS sequence"/>
</dbReference>
<dbReference type="NCBIfam" id="TIGR04131">
    <property type="entry name" value="Bac_Flav_CTERM"/>
    <property type="match status" value="1"/>
</dbReference>
<dbReference type="InterPro" id="IPR007110">
    <property type="entry name" value="Ig-like_dom"/>
</dbReference>
<accession>A0A8J8JUE6</accession>
<evidence type="ECO:0000313" key="3">
    <source>
        <dbReference type="EMBL" id="NNV56225.1"/>
    </source>
</evidence>